<keyword evidence="4" id="KW-1185">Reference proteome</keyword>
<evidence type="ECO:0000256" key="2">
    <source>
        <dbReference type="ARBA" id="ARBA00022679"/>
    </source>
</evidence>
<dbReference type="GO" id="GO:0003676">
    <property type="term" value="F:nucleic acid binding"/>
    <property type="evidence" value="ECO:0007669"/>
    <property type="project" value="InterPro"/>
</dbReference>
<dbReference type="GO" id="GO:0008168">
    <property type="term" value="F:methyltransferase activity"/>
    <property type="evidence" value="ECO:0007669"/>
    <property type="project" value="UniProtKB-KW"/>
</dbReference>
<dbReference type="Pfam" id="PF03602">
    <property type="entry name" value="Cons_hypoth95"/>
    <property type="match status" value="1"/>
</dbReference>
<dbReference type="Gene3D" id="3.40.50.150">
    <property type="entry name" value="Vaccinia Virus protein VP39"/>
    <property type="match status" value="1"/>
</dbReference>
<name>A0A2P7QP28_9SPHN</name>
<evidence type="ECO:0000313" key="4">
    <source>
        <dbReference type="Proteomes" id="UP000241167"/>
    </source>
</evidence>
<dbReference type="PIRSF" id="PIRSF004553">
    <property type="entry name" value="CHP00095"/>
    <property type="match status" value="1"/>
</dbReference>
<dbReference type="PANTHER" id="PTHR43542:SF1">
    <property type="entry name" value="METHYLTRANSFERASE"/>
    <property type="match status" value="1"/>
</dbReference>
<dbReference type="NCBIfam" id="TIGR00095">
    <property type="entry name" value="16S rRNA (guanine(966)-N(2))-methyltransferase RsmD"/>
    <property type="match status" value="1"/>
</dbReference>
<dbReference type="InterPro" id="IPR002052">
    <property type="entry name" value="DNA_methylase_N6_adenine_CS"/>
</dbReference>
<dbReference type="Proteomes" id="UP000241167">
    <property type="component" value="Unassembled WGS sequence"/>
</dbReference>
<accession>A0A2P7QP28</accession>
<dbReference type="AlphaFoldDB" id="A0A2P7QP28"/>
<dbReference type="GO" id="GO:0031167">
    <property type="term" value="P:rRNA methylation"/>
    <property type="evidence" value="ECO:0007669"/>
    <property type="project" value="InterPro"/>
</dbReference>
<dbReference type="InterPro" id="IPR004398">
    <property type="entry name" value="RNA_MeTrfase_RsmD"/>
</dbReference>
<dbReference type="InterPro" id="IPR029063">
    <property type="entry name" value="SAM-dependent_MTases_sf"/>
</dbReference>
<dbReference type="CDD" id="cd02440">
    <property type="entry name" value="AdoMet_MTases"/>
    <property type="match status" value="1"/>
</dbReference>
<dbReference type="RefSeq" id="WP_106513594.1">
    <property type="nucleotide sequence ID" value="NZ_PXYI01000004.1"/>
</dbReference>
<protein>
    <submittedName>
        <fullName evidence="3">16S rRNA (Guanine(966)-N(2))-methyltransferase RsmD</fullName>
    </submittedName>
</protein>
<keyword evidence="2 3" id="KW-0808">Transferase</keyword>
<gene>
    <name evidence="3" type="primary">rsmD</name>
    <name evidence="3" type="ORF">C7I55_14010</name>
</gene>
<proteinExistence type="predicted"/>
<organism evidence="3 4">
    <name type="scientific">Allosphingosinicella deserti</name>
    <dbReference type="NCBI Taxonomy" id="2116704"/>
    <lineage>
        <taxon>Bacteria</taxon>
        <taxon>Pseudomonadati</taxon>
        <taxon>Pseudomonadota</taxon>
        <taxon>Alphaproteobacteria</taxon>
        <taxon>Sphingomonadales</taxon>
        <taxon>Sphingomonadaceae</taxon>
        <taxon>Allosphingosinicella</taxon>
    </lineage>
</organism>
<dbReference type="PROSITE" id="PS00092">
    <property type="entry name" value="N6_MTASE"/>
    <property type="match status" value="1"/>
</dbReference>
<reference evidence="3 4" key="1">
    <citation type="submission" date="2018-03" db="EMBL/GenBank/DDBJ databases">
        <title>The draft genome of Sphingosinicella sp. GL-C-18.</title>
        <authorList>
            <person name="Liu L."/>
            <person name="Li L."/>
            <person name="Liang L."/>
            <person name="Zhang X."/>
            <person name="Wang T."/>
        </authorList>
    </citation>
    <scope>NUCLEOTIDE SEQUENCE [LARGE SCALE GENOMIC DNA]</scope>
    <source>
        <strain evidence="3 4">GL-C-18</strain>
    </source>
</reference>
<dbReference type="SUPFAM" id="SSF53335">
    <property type="entry name" value="S-adenosyl-L-methionine-dependent methyltransferases"/>
    <property type="match status" value="1"/>
</dbReference>
<sequence>MRIIAGKWRGRPIGAPKGQATRPTSDRAREALFSMLASRVGSFEGLQVADIFAGSGALGLEALSRGAAQCVFVDNDRAALDAIRANLAALGGIGDVRAGAAERIRLLQPLDLVFLDPPYGSGLAAPALANLPVAPGGFASVETARDETVEVEGFETDVERVYGKAKITLLRKT</sequence>
<evidence type="ECO:0000256" key="1">
    <source>
        <dbReference type="ARBA" id="ARBA00022603"/>
    </source>
</evidence>
<dbReference type="OrthoDB" id="9803017at2"/>
<comment type="caution">
    <text evidence="3">The sequence shown here is derived from an EMBL/GenBank/DDBJ whole genome shotgun (WGS) entry which is preliminary data.</text>
</comment>
<evidence type="ECO:0000313" key="3">
    <source>
        <dbReference type="EMBL" id="PSJ39698.1"/>
    </source>
</evidence>
<dbReference type="PANTHER" id="PTHR43542">
    <property type="entry name" value="METHYLTRANSFERASE"/>
    <property type="match status" value="1"/>
</dbReference>
<keyword evidence="1 3" id="KW-0489">Methyltransferase</keyword>
<dbReference type="EMBL" id="PXYI01000004">
    <property type="protein sequence ID" value="PSJ39698.1"/>
    <property type="molecule type" value="Genomic_DNA"/>
</dbReference>